<dbReference type="Proteomes" id="UP000215367">
    <property type="component" value="Unassembled WGS sequence"/>
</dbReference>
<evidence type="ECO:0000256" key="4">
    <source>
        <dbReference type="SAM" id="Phobius"/>
    </source>
</evidence>
<dbReference type="PANTHER" id="PTHR32089">
    <property type="entry name" value="METHYL-ACCEPTING CHEMOTAXIS PROTEIN MCPB"/>
    <property type="match status" value="1"/>
</dbReference>
<accession>A0A235HI99</accession>
<keyword evidence="4" id="KW-0472">Membrane</keyword>
<dbReference type="PROSITE" id="PS50885">
    <property type="entry name" value="HAMP"/>
    <property type="match status" value="1"/>
</dbReference>
<dbReference type="GO" id="GO:0016020">
    <property type="term" value="C:membrane"/>
    <property type="evidence" value="ECO:0007669"/>
    <property type="project" value="InterPro"/>
</dbReference>
<gene>
    <name evidence="7" type="ORF">CHT98_05725</name>
</gene>
<evidence type="ECO:0000259" key="6">
    <source>
        <dbReference type="PROSITE" id="PS50885"/>
    </source>
</evidence>
<comment type="caution">
    <text evidence="7">The sequence shown here is derived from an EMBL/GenBank/DDBJ whole genome shotgun (WGS) entry which is preliminary data.</text>
</comment>
<keyword evidence="4" id="KW-0812">Transmembrane</keyword>
<dbReference type="Gene3D" id="6.10.340.10">
    <property type="match status" value="1"/>
</dbReference>
<dbReference type="InterPro" id="IPR004089">
    <property type="entry name" value="MCPsignal_dom"/>
</dbReference>
<reference evidence="7 8" key="1">
    <citation type="submission" date="2017-07" db="EMBL/GenBank/DDBJ databases">
        <title>Whole genome sequence of Azospirillum brasilense 2A1, a potential biofertilizer strain.</title>
        <authorList>
            <person name="Fontana C.A."/>
            <person name="Toffoli L.M."/>
            <person name="Salazar S.M."/>
            <person name="Puglisi E."/>
            <person name="Pedraza R."/>
            <person name="Bassi D."/>
            <person name="Cocconcelli P.S."/>
        </authorList>
    </citation>
    <scope>NUCLEOTIDE SEQUENCE [LARGE SCALE GENOMIC DNA]</scope>
    <source>
        <strain evidence="7 8">2A1</strain>
    </source>
</reference>
<evidence type="ECO:0000256" key="2">
    <source>
        <dbReference type="ARBA" id="ARBA00029447"/>
    </source>
</evidence>
<keyword evidence="4" id="KW-1133">Transmembrane helix</keyword>
<dbReference type="CDD" id="cd06225">
    <property type="entry name" value="HAMP"/>
    <property type="match status" value="1"/>
</dbReference>
<evidence type="ECO:0000313" key="8">
    <source>
        <dbReference type="Proteomes" id="UP000215367"/>
    </source>
</evidence>
<feature type="domain" description="Methyl-accepting transducer" evidence="5">
    <location>
        <begin position="281"/>
        <end position="507"/>
    </location>
</feature>
<organism evidence="7 8">
    <name type="scientific">Azospirillum brasilense</name>
    <dbReference type="NCBI Taxonomy" id="192"/>
    <lineage>
        <taxon>Bacteria</taxon>
        <taxon>Pseudomonadati</taxon>
        <taxon>Pseudomonadota</taxon>
        <taxon>Alphaproteobacteria</taxon>
        <taxon>Rhodospirillales</taxon>
        <taxon>Azospirillaceae</taxon>
        <taxon>Azospirillum</taxon>
    </lineage>
</organism>
<dbReference type="GO" id="GO:0007165">
    <property type="term" value="P:signal transduction"/>
    <property type="evidence" value="ECO:0007669"/>
    <property type="project" value="UniProtKB-KW"/>
</dbReference>
<dbReference type="RefSeq" id="WP_094302283.1">
    <property type="nucleotide sequence ID" value="NZ_NOWT01000003.1"/>
</dbReference>
<evidence type="ECO:0000256" key="3">
    <source>
        <dbReference type="PROSITE-ProRule" id="PRU00284"/>
    </source>
</evidence>
<evidence type="ECO:0000313" key="7">
    <source>
        <dbReference type="EMBL" id="OYD85529.1"/>
    </source>
</evidence>
<dbReference type="InterPro" id="IPR003660">
    <property type="entry name" value="HAMP_dom"/>
</dbReference>
<feature type="transmembrane region" description="Helical" evidence="4">
    <location>
        <begin position="31"/>
        <end position="51"/>
    </location>
</feature>
<dbReference type="PROSITE" id="PS50111">
    <property type="entry name" value="CHEMOTAXIS_TRANSDUC_2"/>
    <property type="match status" value="1"/>
</dbReference>
<feature type="transmembrane region" description="Helical" evidence="4">
    <location>
        <begin position="165"/>
        <end position="187"/>
    </location>
</feature>
<dbReference type="Pfam" id="PF00672">
    <property type="entry name" value="HAMP"/>
    <property type="match status" value="1"/>
</dbReference>
<comment type="similarity">
    <text evidence="2">Belongs to the methyl-accepting chemotaxis (MCP) protein family.</text>
</comment>
<evidence type="ECO:0000259" key="5">
    <source>
        <dbReference type="PROSITE" id="PS50111"/>
    </source>
</evidence>
<dbReference type="SUPFAM" id="SSF58104">
    <property type="entry name" value="Methyl-accepting chemotaxis protein (MCP) signaling domain"/>
    <property type="match status" value="1"/>
</dbReference>
<feature type="domain" description="HAMP" evidence="6">
    <location>
        <begin position="188"/>
        <end position="241"/>
    </location>
</feature>
<dbReference type="SMART" id="SM00283">
    <property type="entry name" value="MA"/>
    <property type="match status" value="1"/>
</dbReference>
<sequence>MTVSGAAGGIQDGGIQDSGIQGGGLGLRLRAMLLIGGVLLVYQVLAIAWGVHGSATQAKETLAARADMVASLQARAAAIPLYDFDTEQVREVARAPSSDPDFLGAQVRDDKAKVVAEVGDTKAVRGFIEVIKPIVGGQAGQRKTIGEFVLRLRTDRVEARVTADAVTQIAVGAVAFLAIMAALYLVVSAITRPLMQITAMVGRLAEGDYAVAVLALDRRDEMGAMARTIDMLRQNAQHRQQLEAEKLARQAEEAQRGERLTLLAAAFDRSVQATVGEASTAASQMKGSAGSMLDSALRADQCNASVAGAADETSRTVQTASAAAEQLTQSIRSIAESVKQSVAISAQAIDRADASRKTVEALAAGAAKIGEITSLITSIAGQTNLLALNATIEAARAGEAGKGFAVVASEVKNLASQTAKATEEIATQIGAIQSVTQETVSAIGAITETIGQLSQRSAEIAAAVQQQLAATGEIAERVRTVAGEADTVTRSIAVASDASAEVAAAARESVEVAQTLQARFVELRDEVQRFLASIKAA</sequence>
<dbReference type="EMBL" id="NOWT01000003">
    <property type="protein sequence ID" value="OYD85529.1"/>
    <property type="molecule type" value="Genomic_DNA"/>
</dbReference>
<keyword evidence="1 3" id="KW-0807">Transducer</keyword>
<dbReference type="Gene3D" id="1.10.287.950">
    <property type="entry name" value="Methyl-accepting chemotaxis protein"/>
    <property type="match status" value="1"/>
</dbReference>
<protein>
    <recommendedName>
        <fullName evidence="9">Methyl-accepting chemotaxis protein</fullName>
    </recommendedName>
</protein>
<dbReference type="PANTHER" id="PTHR32089:SF112">
    <property type="entry name" value="LYSOZYME-LIKE PROTEIN-RELATED"/>
    <property type="match status" value="1"/>
</dbReference>
<dbReference type="AlphaFoldDB" id="A0A235HI99"/>
<evidence type="ECO:0008006" key="9">
    <source>
        <dbReference type="Google" id="ProtNLM"/>
    </source>
</evidence>
<name>A0A235HI99_AZOBR</name>
<proteinExistence type="inferred from homology"/>
<dbReference type="SMART" id="SM00304">
    <property type="entry name" value="HAMP"/>
    <property type="match status" value="2"/>
</dbReference>
<dbReference type="Pfam" id="PF00015">
    <property type="entry name" value="MCPsignal"/>
    <property type="match status" value="1"/>
</dbReference>
<evidence type="ECO:0000256" key="1">
    <source>
        <dbReference type="ARBA" id="ARBA00023224"/>
    </source>
</evidence>